<dbReference type="RefSeq" id="WP_061769972.1">
    <property type="nucleotide sequence ID" value="NZ_FR904231.1"/>
</dbReference>
<reference evidence="1" key="2">
    <citation type="journal article" date="2014" name="Genome Biol. Evol.">
        <title>Settling down: the genome of Serratia symbiotica from the aphid Cinara tujafilina zooms in on the process of accommodation to a cooperative intracellular life.</title>
        <authorList>
            <person name="Manzano-Marin A."/>
            <person name="Latorre A."/>
        </authorList>
    </citation>
    <scope>NUCLEOTIDE SEQUENCE</scope>
    <source>
        <strain evidence="1">SCt-VLC</strain>
    </source>
</reference>
<organism evidence="1">
    <name type="scientific">Serratia symbiotica SCt-VLC</name>
    <dbReference type="NCBI Taxonomy" id="1347341"/>
    <lineage>
        <taxon>Bacteria</taxon>
        <taxon>Pseudomonadati</taxon>
        <taxon>Pseudomonadota</taxon>
        <taxon>Gammaproteobacteria</taxon>
        <taxon>Enterobacterales</taxon>
        <taxon>Yersiniaceae</taxon>
        <taxon>Serratia</taxon>
        <taxon>Serratia symbiotica</taxon>
    </lineage>
</organism>
<dbReference type="AlphaFoldDB" id="A0A068RAE6"/>
<dbReference type="Gene3D" id="1.10.1660.10">
    <property type="match status" value="1"/>
</dbReference>
<sequence length="104" mass="12265">MMSKEITFTLVELCQTVDISQDELVKIVELGVIVPLQPEQVRWEFDYPALSHLRRARRLRAELDLDWPGIAMALTLLERVGELQKENRRLHRQLARFLQTPETR</sequence>
<evidence type="ECO:0000313" key="1">
    <source>
        <dbReference type="EMBL" id="CDG47379.1"/>
    </source>
</evidence>
<proteinExistence type="predicted"/>
<gene>
    <name evidence="1" type="primary">cbpM</name>
    <name evidence="1" type="ORF">SCTVLC_0623</name>
</gene>
<name>A0A068RAE6_9GAMM</name>
<accession>A0A068RAE6</accession>
<reference evidence="1" key="1">
    <citation type="submission" date="2013-06" db="EMBL/GenBank/DDBJ databases">
        <authorList>
            <person name="Mazano-Marin A."/>
        </authorList>
    </citation>
    <scope>NUCLEOTIDE SEQUENCE</scope>
    <source>
        <strain evidence="1">SCt-VLC</strain>
    </source>
</reference>
<dbReference type="OrthoDB" id="5567704at2"/>
<protein>
    <submittedName>
        <fullName evidence="1">Chaperone modulatory protein CbpM</fullName>
    </submittedName>
</protein>
<dbReference type="Pfam" id="PF13591">
    <property type="entry name" value="MerR_2"/>
    <property type="match status" value="1"/>
</dbReference>
<dbReference type="EMBL" id="FR904231">
    <property type="protein sequence ID" value="CDG47379.1"/>
    <property type="molecule type" value="Genomic_DNA"/>
</dbReference>